<proteinExistence type="predicted"/>
<dbReference type="AlphaFoldDB" id="A0A6C0LA03"/>
<protein>
    <submittedName>
        <fullName evidence="1">Uncharacterized protein</fullName>
    </submittedName>
</protein>
<organism evidence="1">
    <name type="scientific">viral metagenome</name>
    <dbReference type="NCBI Taxonomy" id="1070528"/>
    <lineage>
        <taxon>unclassified sequences</taxon>
        <taxon>metagenomes</taxon>
        <taxon>organismal metagenomes</taxon>
    </lineage>
</organism>
<reference evidence="1" key="1">
    <citation type="journal article" date="2020" name="Nature">
        <title>Giant virus diversity and host interactions through global metagenomics.</title>
        <authorList>
            <person name="Schulz F."/>
            <person name="Roux S."/>
            <person name="Paez-Espino D."/>
            <person name="Jungbluth S."/>
            <person name="Walsh D.A."/>
            <person name="Denef V.J."/>
            <person name="McMahon K.D."/>
            <person name="Konstantinidis K.T."/>
            <person name="Eloe-Fadrosh E.A."/>
            <person name="Kyrpides N.C."/>
            <person name="Woyke T."/>
        </authorList>
    </citation>
    <scope>NUCLEOTIDE SEQUENCE</scope>
    <source>
        <strain evidence="1">GVMAG-M-3300027759-16</strain>
    </source>
</reference>
<accession>A0A6C0LA03</accession>
<evidence type="ECO:0000313" key="1">
    <source>
        <dbReference type="EMBL" id="QHU26484.1"/>
    </source>
</evidence>
<dbReference type="EMBL" id="MN740441">
    <property type="protein sequence ID" value="QHU26484.1"/>
    <property type="molecule type" value="Genomic_DNA"/>
</dbReference>
<sequence>MSEYYHMETDSYIFYLTISKGVCIHTLSIGGKKSGCVNVSVNTPESLAVQRGFHKVDIATIPVLGWDIKCAVDKDLPKGGGTVHMIRTILSESVRLYPYVNKYTFTDTSHLPCDNGNEISLLALSVVKHKKTWYERNFHAYIVDSELRKKYHAGLQMLDDPALKVPFYTFTIILQSYKFSKEFQNIYEESSTYSDIFRRIEEIEGDRGLCNSIVGWIRMFIQYIFQFDPHSVLWAIDKEFIPNIQNILTELPSKPRNQFGGKRSTRKGYASRVNINDILEMSL</sequence>
<name>A0A6C0LA03_9ZZZZ</name>